<evidence type="ECO:0000256" key="9">
    <source>
        <dbReference type="ARBA" id="ARBA00023329"/>
    </source>
</evidence>
<comment type="function">
    <text evidence="10">Subunit of non-clathrin- and clathrin-associated adaptor protein complex 3 (AP-3) that plays a role in protein sorting in the late-Golgi/trans-Golgi network (TGN) and/or endosomes. The AP complexes mediate both the recruitment of clathrin to membranes and the recognition of sorting signals within the cytosolic tails of transmembrane cargo molecules. AP-3 appears to be involved in the sorting of a subset of transmembrane proteins targeted to lysosomes and lysosome-related organelles. In concert with the BLOC-1 complex, AP-3 is required to target cargos into vesicles assembled at cell bodies for delivery into neurites and nerve terminals.</text>
</comment>
<reference evidence="14 15" key="1">
    <citation type="submission" date="2018-06" db="EMBL/GenBank/DDBJ databases">
        <title>The Genome of Cuscuta australis (Dodder) Provides Insight into the Evolution of Plant Parasitism.</title>
        <authorList>
            <person name="Liu H."/>
        </authorList>
    </citation>
    <scope>NUCLEOTIDE SEQUENCE [LARGE SCALE GENOMIC DNA]</scope>
    <source>
        <strain evidence="15">cv. Yunnan</strain>
        <tissue evidence="14">Vines</tissue>
    </source>
</reference>
<evidence type="ECO:0000256" key="5">
    <source>
        <dbReference type="ARBA" id="ARBA00022553"/>
    </source>
</evidence>
<evidence type="ECO:0000256" key="1">
    <source>
        <dbReference type="ARBA" id="ARBA00004145"/>
    </source>
</evidence>
<dbReference type="SUPFAM" id="SSF48371">
    <property type="entry name" value="ARM repeat"/>
    <property type="match status" value="1"/>
</dbReference>
<keyword evidence="15" id="KW-1185">Reference proteome</keyword>
<keyword evidence="9" id="KW-0968">Cytoplasmic vesicle</keyword>
<dbReference type="GO" id="GO:0030665">
    <property type="term" value="C:clathrin-coated vesicle membrane"/>
    <property type="evidence" value="ECO:0007669"/>
    <property type="project" value="UniProtKB-SubCell"/>
</dbReference>
<dbReference type="InterPro" id="IPR002553">
    <property type="entry name" value="Clathrin/coatomer_adapt-like_N"/>
</dbReference>
<dbReference type="AlphaFoldDB" id="A0A328CUT2"/>
<dbReference type="EMBL" id="NQVE01000217">
    <property type="protein sequence ID" value="RAL36977.1"/>
    <property type="molecule type" value="Genomic_DNA"/>
</dbReference>
<evidence type="ECO:0000256" key="12">
    <source>
        <dbReference type="SAM" id="MobiDB-lite"/>
    </source>
</evidence>
<feature type="compositionally biased region" description="Polar residues" evidence="12">
    <location>
        <begin position="770"/>
        <end position="789"/>
    </location>
</feature>
<protein>
    <recommendedName>
        <fullName evidence="11">AP-3 complex subunit beta</fullName>
    </recommendedName>
</protein>
<evidence type="ECO:0000256" key="4">
    <source>
        <dbReference type="ARBA" id="ARBA00022448"/>
    </source>
</evidence>
<evidence type="ECO:0000256" key="10">
    <source>
        <dbReference type="ARBA" id="ARBA00023570"/>
    </source>
</evidence>
<proteinExistence type="inferred from homology"/>
<dbReference type="GO" id="GO:0006886">
    <property type="term" value="P:intracellular protein transport"/>
    <property type="evidence" value="ECO:0007669"/>
    <property type="project" value="InterPro"/>
</dbReference>
<sequence length="1164" mass="128874">MFSQFGATADSLSKASTLAFRIGTDAHLYDDPDDVNIATLLDSKFDSEKCEALKRLLALIAQGFEVSNFFPQVVKNVASKSLEVKKLAYLYLLHYAEKRPNEALLSINCFQKDLGDPNPLVRAWALRTMAGIRLHVIASIVLVAIRKCARDPSVYVRKCAANALPKLHDLRLEGNNDAIEEIVGILLNDNSPAVVGAAAAALASVCPNNLFLIGRNFRKLCETLPDVEEWGQIVLIGIILRYVIARHGLVKESMMMSFCSSMDYNSENDRPDSSFTMKESTDGSVNSMVCESEMANVVMRSYFEGPDKYLSRSCLEKASSDWDPTCFTSAIDNEDVKILMQCTSPLLWSRNSAVVLAAAGVHWIMAPKGELRRIVKPLLFLLRSSNASRYVVLRNIQVFAKVLPSLFASHFEDFFISSTDSYQIKSLKLEILSLIATESSISSIFQEFQDYVSDPDRRFAADSVAAVGLCAQRLPNMANTCLEGLLTLISSEISNLNIESMEGEELILIEAIISVKTIIKHNPSSHEKVIAHLVRILDSIRVPKARALIIWMFGEYNNIGNIIPKIIPTVLKYLAWCFTSEAHQTKMQILNACVKVVMAHSTACSMLLDMQNNVLYLSTLHCQVVFRAKGEDTLSLRKILNYILELAKYDLNYHLRDRARLIMKLLPGTDMDEGKHQPEKATPLHFLAERLFVGQLKSPAREPLSYQFYLPGSLSHMVLHAAPGYEPLPQPHSLMYADTNNFSEGLQEMENQEDGVSHSDSYEEDDPYSVSGSLNDESVSGYSSQDSPTSASGSGASAFSDPNENLGPLINLSDLDNGHRNEIGDSRKSEAYFSSNEVNELLSNSALESWLNDNPASGQDSSDTSYVRRSFARISIGDIGSRVKPKSHTLLDPANGSGLSVEYIFSAEVSSTPQTLVCVEVSFKNCSTEPMSNLLMVVEEGSNETTETAVQTVISSSLDDNKVPSLALMDEIAILEPGQTAKKILQIHFHHHLLPLKLILWCDGKKHIVKLRPNIGYFVRPLPMDIELFLSKESQLPGMFEYARRCSFTDHIEELEQNAGPAMKDNFIVISEALALKVLSNANLLLVSVDMPVGTNLDDASGLRLRFSGEILSNSFPCLLTMTVDEGKCSEPLTMSVKVNCEETVFGLNLLNRVVNFLAHPARC</sequence>
<dbReference type="SMART" id="SM01355">
    <property type="entry name" value="AP3B1_C"/>
    <property type="match status" value="1"/>
</dbReference>
<evidence type="ECO:0000256" key="3">
    <source>
        <dbReference type="ARBA" id="ARBA00006613"/>
    </source>
</evidence>
<dbReference type="Pfam" id="PF14796">
    <property type="entry name" value="AP3B1_C"/>
    <property type="match status" value="1"/>
</dbReference>
<feature type="region of interest" description="Disordered" evidence="12">
    <location>
        <begin position="750"/>
        <end position="823"/>
    </location>
</feature>
<dbReference type="InterPro" id="IPR011989">
    <property type="entry name" value="ARM-like"/>
</dbReference>
<name>A0A328CUT2_9ASTE</name>
<dbReference type="Proteomes" id="UP000249390">
    <property type="component" value="Unassembled WGS sequence"/>
</dbReference>
<evidence type="ECO:0000256" key="2">
    <source>
        <dbReference type="ARBA" id="ARBA00004555"/>
    </source>
</evidence>
<feature type="compositionally biased region" description="Low complexity" evidence="12">
    <location>
        <begin position="790"/>
        <end position="800"/>
    </location>
</feature>
<dbReference type="InterPro" id="IPR029390">
    <property type="entry name" value="AP3B_C"/>
</dbReference>
<dbReference type="GO" id="GO:0016192">
    <property type="term" value="P:vesicle-mediated transport"/>
    <property type="evidence" value="ECO:0007669"/>
    <property type="project" value="InterPro"/>
</dbReference>
<keyword evidence="7" id="KW-0333">Golgi apparatus</keyword>
<dbReference type="Gene3D" id="1.25.10.10">
    <property type="entry name" value="Leucine-rich Repeat Variant"/>
    <property type="match status" value="1"/>
</dbReference>
<accession>A0A328CUT2</accession>
<comment type="caution">
    <text evidence="14">The sequence shown here is derived from an EMBL/GenBank/DDBJ whole genome shotgun (WGS) entry which is preliminary data.</text>
</comment>
<keyword evidence="8 11" id="KW-0472">Membrane</keyword>
<evidence type="ECO:0000256" key="8">
    <source>
        <dbReference type="ARBA" id="ARBA00023136"/>
    </source>
</evidence>
<evidence type="ECO:0000313" key="14">
    <source>
        <dbReference type="EMBL" id="RAL36977.1"/>
    </source>
</evidence>
<evidence type="ECO:0000256" key="11">
    <source>
        <dbReference type="PIRNR" id="PIRNR037096"/>
    </source>
</evidence>
<evidence type="ECO:0000259" key="13">
    <source>
        <dbReference type="SMART" id="SM01355"/>
    </source>
</evidence>
<dbReference type="InterPro" id="IPR016024">
    <property type="entry name" value="ARM-type_fold"/>
</dbReference>
<organism evidence="14 15">
    <name type="scientific">Cuscuta australis</name>
    <dbReference type="NCBI Taxonomy" id="267555"/>
    <lineage>
        <taxon>Eukaryota</taxon>
        <taxon>Viridiplantae</taxon>
        <taxon>Streptophyta</taxon>
        <taxon>Embryophyta</taxon>
        <taxon>Tracheophyta</taxon>
        <taxon>Spermatophyta</taxon>
        <taxon>Magnoliopsida</taxon>
        <taxon>eudicotyledons</taxon>
        <taxon>Gunneridae</taxon>
        <taxon>Pentapetalae</taxon>
        <taxon>asterids</taxon>
        <taxon>lamiids</taxon>
        <taxon>Solanales</taxon>
        <taxon>Convolvulaceae</taxon>
        <taxon>Cuscuteae</taxon>
        <taxon>Cuscuta</taxon>
        <taxon>Cuscuta subgen. Grammica</taxon>
        <taxon>Cuscuta sect. Cleistogrammica</taxon>
    </lineage>
</organism>
<comment type="similarity">
    <text evidence="3 11">Belongs to the adaptor complexes large subunit family.</text>
</comment>
<evidence type="ECO:0000256" key="7">
    <source>
        <dbReference type="ARBA" id="ARBA00023034"/>
    </source>
</evidence>
<gene>
    <name evidence="14" type="ORF">DM860_003899</name>
</gene>
<dbReference type="GO" id="GO:0005794">
    <property type="term" value="C:Golgi apparatus"/>
    <property type="evidence" value="ECO:0007669"/>
    <property type="project" value="UniProtKB-SubCell"/>
</dbReference>
<dbReference type="PANTHER" id="PTHR11134">
    <property type="entry name" value="ADAPTOR COMPLEX SUBUNIT BETA FAMILY MEMBER"/>
    <property type="match status" value="1"/>
</dbReference>
<dbReference type="Pfam" id="PF01602">
    <property type="entry name" value="Adaptin_N"/>
    <property type="match status" value="1"/>
</dbReference>
<dbReference type="InterPro" id="IPR026739">
    <property type="entry name" value="AP_beta"/>
</dbReference>
<keyword evidence="6 11" id="KW-0653">Protein transport</keyword>
<dbReference type="GO" id="GO:0030123">
    <property type="term" value="C:AP-3 adaptor complex"/>
    <property type="evidence" value="ECO:0007669"/>
    <property type="project" value="UniProtKB-UniRule"/>
</dbReference>
<dbReference type="Pfam" id="PF24080">
    <property type="entry name" value="AP3B1_C_2"/>
    <property type="match status" value="1"/>
</dbReference>
<dbReference type="PIRSF" id="PIRSF037096">
    <property type="entry name" value="AP3_complex_beta"/>
    <property type="match status" value="1"/>
</dbReference>
<comment type="subcellular location">
    <subcellularLocation>
        <location evidence="1">Cytoplasmic vesicle</location>
        <location evidence="1">Clathrin-coated vesicle membrane</location>
        <topology evidence="1">Peripheral membrane protein</topology>
        <orientation evidence="1">Cytoplasmic side</orientation>
    </subcellularLocation>
    <subcellularLocation>
        <location evidence="2">Golgi apparatus</location>
    </subcellularLocation>
</comment>
<dbReference type="InterPro" id="IPR026740">
    <property type="entry name" value="AP3_beta"/>
</dbReference>
<keyword evidence="4 11" id="KW-0813">Transport</keyword>
<dbReference type="InterPro" id="IPR056314">
    <property type="entry name" value="AP3B1/2_C"/>
</dbReference>
<feature type="domain" description="AP-3 complex subunit beta C-terminal" evidence="13">
    <location>
        <begin position="843"/>
        <end position="994"/>
    </location>
</feature>
<evidence type="ECO:0000256" key="6">
    <source>
        <dbReference type="ARBA" id="ARBA00022927"/>
    </source>
</evidence>
<evidence type="ECO:0000313" key="15">
    <source>
        <dbReference type="Proteomes" id="UP000249390"/>
    </source>
</evidence>
<keyword evidence="5" id="KW-0597">Phosphoprotein</keyword>